<dbReference type="PANTHER" id="PTHR43022:SF1">
    <property type="entry name" value="PROTEIN SMF"/>
    <property type="match status" value="1"/>
</dbReference>
<dbReference type="InterPro" id="IPR003488">
    <property type="entry name" value="DprA"/>
</dbReference>
<reference evidence="3" key="1">
    <citation type="submission" date="2022-10" db="EMBL/GenBank/DDBJ databases">
        <title>Host association and intracellularity evolved multiple times independently in the Rickettsiales.</title>
        <authorList>
            <person name="Castelli M."/>
            <person name="Nardi T."/>
            <person name="Gammuto L."/>
            <person name="Bellinzona G."/>
            <person name="Sabaneyeva E."/>
            <person name="Potekhin A."/>
            <person name="Serra V."/>
            <person name="Petroni G."/>
            <person name="Sassera D."/>
        </authorList>
    </citation>
    <scope>NUCLEOTIDE SEQUENCE [LARGE SCALE GENOMIC DNA]</scope>
    <source>
        <strain evidence="3">US_Bl 11III1</strain>
    </source>
</reference>
<dbReference type="Proteomes" id="UP001325140">
    <property type="component" value="Chromosome"/>
</dbReference>
<dbReference type="InterPro" id="IPR036388">
    <property type="entry name" value="WH-like_DNA-bd_sf"/>
</dbReference>
<organism evidence="3 4">
    <name type="scientific">Candidatus Fokinia crypta</name>
    <dbReference type="NCBI Taxonomy" id="1920990"/>
    <lineage>
        <taxon>Bacteria</taxon>
        <taxon>Pseudomonadati</taxon>
        <taxon>Pseudomonadota</taxon>
        <taxon>Alphaproteobacteria</taxon>
        <taxon>Rickettsiales</taxon>
        <taxon>Candidatus Midichloriaceae</taxon>
        <taxon>Candidatus Fokinia</taxon>
    </lineage>
</organism>
<dbReference type="Pfam" id="PF21102">
    <property type="entry name" value="DprA_N"/>
    <property type="match status" value="1"/>
</dbReference>
<name>A0ABZ0UPE8_9RICK</name>
<accession>A0ABZ0UPE8</accession>
<dbReference type="RefSeq" id="WP_323721969.1">
    <property type="nucleotide sequence ID" value="NZ_CP110343.1"/>
</dbReference>
<dbReference type="SUPFAM" id="SSF102405">
    <property type="entry name" value="MCP/YpsA-like"/>
    <property type="match status" value="1"/>
</dbReference>
<proteinExistence type="inferred from homology"/>
<dbReference type="Gene3D" id="3.40.50.450">
    <property type="match status" value="1"/>
</dbReference>
<evidence type="ECO:0000313" key="3">
    <source>
        <dbReference type="EMBL" id="WPX97991.1"/>
    </source>
</evidence>
<dbReference type="NCBIfam" id="TIGR00732">
    <property type="entry name" value="dprA"/>
    <property type="match status" value="1"/>
</dbReference>
<protein>
    <submittedName>
        <fullName evidence="3">DNA processing protein DprA/Smf</fullName>
    </submittedName>
</protein>
<feature type="domain" description="Smf/DprA SLOG" evidence="2">
    <location>
        <begin position="97"/>
        <end position="303"/>
    </location>
</feature>
<evidence type="ECO:0000259" key="2">
    <source>
        <dbReference type="Pfam" id="PF02481"/>
    </source>
</evidence>
<dbReference type="InterPro" id="IPR057666">
    <property type="entry name" value="DrpA_SLOG"/>
</dbReference>
<gene>
    <name evidence="3" type="ORF">Fokcrypt_00518</name>
</gene>
<dbReference type="Pfam" id="PF02481">
    <property type="entry name" value="DNA_processg_A"/>
    <property type="match status" value="1"/>
</dbReference>
<sequence length="405" mass="45104">MQHDEYALFSAFDIAKKFSAFSRDKEFEIEWLRLARTPRIRPATFFSLLNLFASPSLAIEHIGNLKKQGKLSSDVLVPSSYQIQKEIKECNAFGARMIFAYSDEYPDLLLKTYSPPPVLTVKGDILLLQKHKVAIVGARNSSIGGSIFAKRISSEISKNGFVVVSGLADGIDRMAHEGALEYGTIGVVGSGISNIYPKVCDYLYHQMYRTGLVVSQYPISVPPLASYFPERNAIIAGLCSCVVVIEASYNSGTLVTARTALEEGREVLAVPGFPMDPRSKGSNKLIRDGAILVEDAEDVLKELERLIKIDNMKLRDSKQYSHSAVLRLPIAHKNPRYPSKNEEEVHRSLVDMLSYSSYITIEEILEHTNFEIDALMLAIAELELSGNLERNSKNHIRLICNTKVA</sequence>
<dbReference type="Gene3D" id="1.10.10.10">
    <property type="entry name" value="Winged helix-like DNA-binding domain superfamily/Winged helix DNA-binding domain"/>
    <property type="match status" value="1"/>
</dbReference>
<evidence type="ECO:0000313" key="4">
    <source>
        <dbReference type="Proteomes" id="UP001325140"/>
    </source>
</evidence>
<comment type="similarity">
    <text evidence="1">Belongs to the DprA/Smf family.</text>
</comment>
<keyword evidence="4" id="KW-1185">Reference proteome</keyword>
<dbReference type="EMBL" id="CP110343">
    <property type="protein sequence ID" value="WPX97991.1"/>
    <property type="molecule type" value="Genomic_DNA"/>
</dbReference>
<evidence type="ECO:0000256" key="1">
    <source>
        <dbReference type="ARBA" id="ARBA00006525"/>
    </source>
</evidence>
<dbReference type="PANTHER" id="PTHR43022">
    <property type="entry name" value="PROTEIN SMF"/>
    <property type="match status" value="1"/>
</dbReference>